<evidence type="ECO:0000313" key="1">
    <source>
        <dbReference type="EMBL" id="KAJ9607439.1"/>
    </source>
</evidence>
<protein>
    <recommendedName>
        <fullName evidence="3">F-box domain-containing protein</fullName>
    </recommendedName>
</protein>
<sequence>MPASNGSVRLLRSTVRCDPAEYYSVEPAFVNSQLLCLEHSSFSRRKRVPLFHHFLDLPPEIRLEIYSYFARTPLPQEYAYDWKTLSWPDEESWNRQPPMKDAYDQEKEAIRATQNSLLLANRQIGTEFAPMFYRCTIIDVHAMLSPSHNPWYVRRPQPASRQPKKKEEAISNKDIKDIVTRATALDFESKYLSKLQPYKISNIRTIHYDASIWDGIRIWHPAKFNFSTERPGFRTDDTITNIDFDGLIELAGVLNRYKESLTSLELLELYGVSDEQLTAAEPIPMASSSDPQEVWRVASEQARWERVEDIFVKTFDKVGAPKAPLSGWQITRRVTLMPCSSPPIRHHCCIDDVGVVFLNPRAQVCYGTVDDSSSSPATAATPIIQLEYSKDWPTQ</sequence>
<dbReference type="EMBL" id="JAPDRK010000012">
    <property type="protein sequence ID" value="KAJ9607439.1"/>
    <property type="molecule type" value="Genomic_DNA"/>
</dbReference>
<dbReference type="InterPro" id="IPR038883">
    <property type="entry name" value="AN11006-like"/>
</dbReference>
<dbReference type="AlphaFoldDB" id="A0AA38X6B7"/>
<organism evidence="1 2">
    <name type="scientific">Cladophialophora chaetospira</name>
    <dbReference type="NCBI Taxonomy" id="386627"/>
    <lineage>
        <taxon>Eukaryota</taxon>
        <taxon>Fungi</taxon>
        <taxon>Dikarya</taxon>
        <taxon>Ascomycota</taxon>
        <taxon>Pezizomycotina</taxon>
        <taxon>Eurotiomycetes</taxon>
        <taxon>Chaetothyriomycetidae</taxon>
        <taxon>Chaetothyriales</taxon>
        <taxon>Herpotrichiellaceae</taxon>
        <taxon>Cladophialophora</taxon>
    </lineage>
</organism>
<accession>A0AA38X6B7</accession>
<reference evidence="1" key="1">
    <citation type="submission" date="2022-10" db="EMBL/GenBank/DDBJ databases">
        <title>Culturing micro-colonial fungi from biological soil crusts in the Mojave desert and describing Neophaeococcomyces mojavensis, and introducing the new genera and species Taxawa tesnikishii.</title>
        <authorList>
            <person name="Kurbessoian T."/>
            <person name="Stajich J.E."/>
        </authorList>
    </citation>
    <scope>NUCLEOTIDE SEQUENCE</scope>
    <source>
        <strain evidence="1">TK_41</strain>
    </source>
</reference>
<evidence type="ECO:0008006" key="3">
    <source>
        <dbReference type="Google" id="ProtNLM"/>
    </source>
</evidence>
<name>A0AA38X6B7_9EURO</name>
<gene>
    <name evidence="1" type="ORF">H2200_008512</name>
</gene>
<evidence type="ECO:0000313" key="2">
    <source>
        <dbReference type="Proteomes" id="UP001172673"/>
    </source>
</evidence>
<dbReference type="PANTHER" id="PTHR42085:SF2">
    <property type="entry name" value="F-BOX DOMAIN-CONTAINING PROTEIN"/>
    <property type="match status" value="1"/>
</dbReference>
<comment type="caution">
    <text evidence="1">The sequence shown here is derived from an EMBL/GenBank/DDBJ whole genome shotgun (WGS) entry which is preliminary data.</text>
</comment>
<keyword evidence="2" id="KW-1185">Reference proteome</keyword>
<dbReference type="PANTHER" id="PTHR42085">
    <property type="entry name" value="F-BOX DOMAIN-CONTAINING PROTEIN"/>
    <property type="match status" value="1"/>
</dbReference>
<proteinExistence type="predicted"/>
<dbReference type="Proteomes" id="UP001172673">
    <property type="component" value="Unassembled WGS sequence"/>
</dbReference>